<proteinExistence type="predicted"/>
<keyword evidence="3" id="KW-1185">Reference proteome</keyword>
<comment type="caution">
    <text evidence="2">The sequence shown here is derived from an EMBL/GenBank/DDBJ whole genome shotgun (WGS) entry which is preliminary data.</text>
</comment>
<dbReference type="EMBL" id="SDIL01000050">
    <property type="protein sequence ID" value="RXK38254.1"/>
    <property type="molecule type" value="Genomic_DNA"/>
</dbReference>
<dbReference type="Proteomes" id="UP000289152">
    <property type="component" value="Unassembled WGS sequence"/>
</dbReference>
<gene>
    <name evidence="2" type="ORF">M231_04426</name>
</gene>
<sequence>MVTSIATTQPSTWQGIISNPLDEGKDLKLQQQSLALLYRLSSLHPPSSLSSTLPAIAGPLKDTEIPRWLTWITHPKGRTERETHALMSACVEDGAWALFQTGATSFTGKGKSRAAVRDESAIDRLSGVDEEAWGLIEWFVSLWEKDEECYHEDHPDTSTYSPMFVCQIPRPFGARLQADNSSLPLMVVRAALREPIQRRRLLVAARVLKLLIHTALPPSPPFHPPSLLLSLLHLFRPLPLSSFQTLISALQPLIPTHVSLHLLAQTIEDLSGVRAGRAEQRRFGTRKDYESTSTFASPTVMYTCELLTLPCSHSSRTSKTTKEERRNDSVRTKDDRKGEDKMRKVESEEEKKDEKMVWVKMRLLAYMLARHPLKQGEWEITQEWEKDVKKSLGNAERTKAGESLLKLVGVVRGSKKDQ</sequence>
<feature type="region of interest" description="Disordered" evidence="1">
    <location>
        <begin position="313"/>
        <end position="351"/>
    </location>
</feature>
<dbReference type="InParanoid" id="A0A4Q1BKH6"/>
<dbReference type="OrthoDB" id="2576230at2759"/>
<evidence type="ECO:0000313" key="3">
    <source>
        <dbReference type="Proteomes" id="UP000289152"/>
    </source>
</evidence>
<dbReference type="VEuPathDB" id="FungiDB:TREMEDRAFT_61073"/>
<evidence type="ECO:0000313" key="2">
    <source>
        <dbReference type="EMBL" id="RXK38254.1"/>
    </source>
</evidence>
<dbReference type="AlphaFoldDB" id="A0A4Q1BKH6"/>
<accession>A0A4Q1BKH6</accession>
<protein>
    <submittedName>
        <fullName evidence="2">Uncharacterized protein</fullName>
    </submittedName>
</protein>
<feature type="compositionally biased region" description="Basic and acidic residues" evidence="1">
    <location>
        <begin position="320"/>
        <end position="351"/>
    </location>
</feature>
<name>A0A4Q1BKH6_TREME</name>
<evidence type="ECO:0000256" key="1">
    <source>
        <dbReference type="SAM" id="MobiDB-lite"/>
    </source>
</evidence>
<organism evidence="2 3">
    <name type="scientific">Tremella mesenterica</name>
    <name type="common">Jelly fungus</name>
    <dbReference type="NCBI Taxonomy" id="5217"/>
    <lineage>
        <taxon>Eukaryota</taxon>
        <taxon>Fungi</taxon>
        <taxon>Dikarya</taxon>
        <taxon>Basidiomycota</taxon>
        <taxon>Agaricomycotina</taxon>
        <taxon>Tremellomycetes</taxon>
        <taxon>Tremellales</taxon>
        <taxon>Tremellaceae</taxon>
        <taxon>Tremella</taxon>
    </lineage>
</organism>
<reference evidence="2 3" key="1">
    <citation type="submission" date="2016-06" db="EMBL/GenBank/DDBJ databases">
        <title>Evolution of pathogenesis and genome organization in the Tremellales.</title>
        <authorList>
            <person name="Cuomo C."/>
            <person name="Litvintseva A."/>
            <person name="Heitman J."/>
            <person name="Chen Y."/>
            <person name="Sun S."/>
            <person name="Springer D."/>
            <person name="Dromer F."/>
            <person name="Young S."/>
            <person name="Zeng Q."/>
            <person name="Chapman S."/>
            <person name="Gujja S."/>
            <person name="Saif S."/>
            <person name="Birren B."/>
        </authorList>
    </citation>
    <scope>NUCLEOTIDE SEQUENCE [LARGE SCALE GENOMIC DNA]</scope>
    <source>
        <strain evidence="2 3">ATCC 28783</strain>
    </source>
</reference>